<keyword evidence="8" id="KW-0862">Zinc</keyword>
<dbReference type="GO" id="GO:0008968">
    <property type="term" value="F:D-sedoheptulose 7-phosphate isomerase activity"/>
    <property type="evidence" value="ECO:0007669"/>
    <property type="project" value="InterPro"/>
</dbReference>
<comment type="cofactor">
    <cofactor evidence="2">
        <name>Zn(2+)</name>
        <dbReference type="ChEBI" id="CHEBI:29105"/>
    </cofactor>
</comment>
<evidence type="ECO:0000256" key="8">
    <source>
        <dbReference type="ARBA" id="ARBA00022833"/>
    </source>
</evidence>
<dbReference type="CDD" id="cd05006">
    <property type="entry name" value="SIS_GmhA"/>
    <property type="match status" value="1"/>
</dbReference>
<dbReference type="InterPro" id="IPR046348">
    <property type="entry name" value="SIS_dom_sf"/>
</dbReference>
<comment type="subcellular location">
    <subcellularLocation>
        <location evidence="3">Cytoplasm</location>
    </subcellularLocation>
</comment>
<evidence type="ECO:0000256" key="2">
    <source>
        <dbReference type="ARBA" id="ARBA00001947"/>
    </source>
</evidence>
<evidence type="ECO:0000313" key="12">
    <source>
        <dbReference type="EMBL" id="PJE79312.1"/>
    </source>
</evidence>
<evidence type="ECO:0000256" key="10">
    <source>
        <dbReference type="ARBA" id="ARBA00023277"/>
    </source>
</evidence>
<name>A0A2H9T7V5_9ZZZZ</name>
<keyword evidence="6" id="KW-0963">Cytoplasm</keyword>
<accession>A0A2H9T7V5</accession>
<dbReference type="InterPro" id="IPR035461">
    <property type="entry name" value="GmhA/DiaA"/>
</dbReference>
<evidence type="ECO:0000256" key="6">
    <source>
        <dbReference type="ARBA" id="ARBA00022490"/>
    </source>
</evidence>
<dbReference type="PROSITE" id="PS51464">
    <property type="entry name" value="SIS"/>
    <property type="match status" value="1"/>
</dbReference>
<dbReference type="GO" id="GO:0005737">
    <property type="term" value="C:cytoplasm"/>
    <property type="evidence" value="ECO:0007669"/>
    <property type="project" value="UniProtKB-SubCell"/>
</dbReference>
<organism evidence="12">
    <name type="scientific">invertebrate metagenome</name>
    <dbReference type="NCBI Taxonomy" id="1711999"/>
    <lineage>
        <taxon>unclassified sequences</taxon>
        <taxon>metagenomes</taxon>
        <taxon>organismal metagenomes</taxon>
    </lineage>
</organism>
<dbReference type="NCBIfam" id="NF010546">
    <property type="entry name" value="PRK13936.1"/>
    <property type="match status" value="1"/>
</dbReference>
<dbReference type="EC" id="5.3.1.28" evidence="5"/>
<dbReference type="SUPFAM" id="SSF53697">
    <property type="entry name" value="SIS domain"/>
    <property type="match status" value="1"/>
</dbReference>
<evidence type="ECO:0000256" key="9">
    <source>
        <dbReference type="ARBA" id="ARBA00023235"/>
    </source>
</evidence>
<dbReference type="InterPro" id="IPR050099">
    <property type="entry name" value="SIS_GmhA/DiaA_subfam"/>
</dbReference>
<gene>
    <name evidence="12" type="primary">gmhA_2</name>
    <name evidence="12" type="ORF">CI610_01725</name>
</gene>
<keyword evidence="10" id="KW-0119">Carbohydrate metabolism</keyword>
<keyword evidence="9 12" id="KW-0413">Isomerase</keyword>
<evidence type="ECO:0000256" key="5">
    <source>
        <dbReference type="ARBA" id="ARBA00012580"/>
    </source>
</evidence>
<evidence type="ECO:0000256" key="1">
    <source>
        <dbReference type="ARBA" id="ARBA00000348"/>
    </source>
</evidence>
<proteinExistence type="inferred from homology"/>
<dbReference type="GO" id="GO:0046872">
    <property type="term" value="F:metal ion binding"/>
    <property type="evidence" value="ECO:0007669"/>
    <property type="project" value="UniProtKB-KW"/>
</dbReference>
<dbReference type="AlphaFoldDB" id="A0A2H9T7V5"/>
<dbReference type="InterPro" id="IPR004515">
    <property type="entry name" value="Phosphoheptose_Isoase"/>
</dbReference>
<comment type="similarity">
    <text evidence="4">Belongs to the SIS family. GmhA subfamily.</text>
</comment>
<comment type="catalytic activity">
    <reaction evidence="1">
        <text>2 D-sedoheptulose 7-phosphate = D-glycero-alpha-D-manno-heptose 7-phosphate + D-glycero-beta-D-manno-heptose 7-phosphate</text>
        <dbReference type="Rhea" id="RHEA:27489"/>
        <dbReference type="ChEBI" id="CHEBI:57483"/>
        <dbReference type="ChEBI" id="CHEBI:60203"/>
        <dbReference type="ChEBI" id="CHEBI:60204"/>
        <dbReference type="EC" id="5.3.1.28"/>
    </reaction>
</comment>
<protein>
    <recommendedName>
        <fullName evidence="5">D-sedoheptulose-7-phosphate isomerase</fullName>
        <ecNumber evidence="5">5.3.1.28</ecNumber>
    </recommendedName>
</protein>
<evidence type="ECO:0000259" key="11">
    <source>
        <dbReference type="PROSITE" id="PS51464"/>
    </source>
</evidence>
<dbReference type="InterPro" id="IPR001347">
    <property type="entry name" value="SIS_dom"/>
</dbReference>
<evidence type="ECO:0000256" key="3">
    <source>
        <dbReference type="ARBA" id="ARBA00004496"/>
    </source>
</evidence>
<dbReference type="GO" id="GO:1901135">
    <property type="term" value="P:carbohydrate derivative metabolic process"/>
    <property type="evidence" value="ECO:0007669"/>
    <property type="project" value="InterPro"/>
</dbReference>
<dbReference type="EMBL" id="NSIT01000078">
    <property type="protein sequence ID" value="PJE79312.1"/>
    <property type="molecule type" value="Genomic_DNA"/>
</dbReference>
<evidence type="ECO:0000256" key="7">
    <source>
        <dbReference type="ARBA" id="ARBA00022723"/>
    </source>
</evidence>
<dbReference type="Gene3D" id="3.40.50.10490">
    <property type="entry name" value="Glucose-6-phosphate isomerase like protein, domain 1"/>
    <property type="match status" value="1"/>
</dbReference>
<dbReference type="HAMAP" id="MF_00067">
    <property type="entry name" value="GmhA"/>
    <property type="match status" value="1"/>
</dbReference>
<dbReference type="Pfam" id="PF13580">
    <property type="entry name" value="SIS_2"/>
    <property type="match status" value="1"/>
</dbReference>
<dbReference type="GO" id="GO:0097367">
    <property type="term" value="F:carbohydrate derivative binding"/>
    <property type="evidence" value="ECO:0007669"/>
    <property type="project" value="InterPro"/>
</dbReference>
<sequence length="194" mass="21036">MHDRINRHFSDSIDVKIKSAASLPPFISQAAEMIVQSLLDEGKILACGNGGSAGDAQHFVSELINRFDRERPGLPAISLCADSLAISAIASDTSYNEVFAKQIRALGQPNDIILTLSSSGNCPNIVQAVQAAHDRELQIIALTGNDGGDIARLLHPEDIEIRIPSSSAQRIQEVHMLVIHCICDLIDEYLFADH</sequence>
<dbReference type="PANTHER" id="PTHR30390">
    <property type="entry name" value="SEDOHEPTULOSE 7-PHOSPHATE ISOMERASE / DNAA INITIATOR-ASSOCIATING FACTOR FOR REPLICATION INITIATION"/>
    <property type="match status" value="1"/>
</dbReference>
<comment type="caution">
    <text evidence="12">The sequence shown here is derived from an EMBL/GenBank/DDBJ whole genome shotgun (WGS) entry which is preliminary data.</text>
</comment>
<evidence type="ECO:0000256" key="4">
    <source>
        <dbReference type="ARBA" id="ARBA00009894"/>
    </source>
</evidence>
<keyword evidence="7" id="KW-0479">Metal-binding</keyword>
<reference evidence="12" key="1">
    <citation type="journal article" date="2017" name="Appl. Environ. Microbiol.">
        <title>Molecular characterization of an Endozoicomonas-like organism causing infection in king scallop Pecten maximus L.</title>
        <authorList>
            <person name="Cano I."/>
            <person name="van Aerle R."/>
            <person name="Ross S."/>
            <person name="Verner-Jeffreys D.W."/>
            <person name="Paley R.K."/>
            <person name="Rimmer G."/>
            <person name="Ryder D."/>
            <person name="Hooper P."/>
            <person name="Stone D."/>
            <person name="Feist S.W."/>
        </authorList>
    </citation>
    <scope>NUCLEOTIDE SEQUENCE</scope>
</reference>
<feature type="domain" description="SIS" evidence="11">
    <location>
        <begin position="34"/>
        <end position="194"/>
    </location>
</feature>
<dbReference type="PANTHER" id="PTHR30390:SF6">
    <property type="entry name" value="DNAA INITIATOR-ASSOCIATING PROTEIN DIAA"/>
    <property type="match status" value="1"/>
</dbReference>